<evidence type="ECO:0000313" key="9">
    <source>
        <dbReference type="EMBL" id="THG95919.1"/>
    </source>
</evidence>
<protein>
    <submittedName>
        <fullName evidence="9">Uncharacterized protein</fullName>
    </submittedName>
</protein>
<dbReference type="EMBL" id="SGPJ01000278">
    <property type="protein sequence ID" value="THG95919.1"/>
    <property type="molecule type" value="Genomic_DNA"/>
</dbReference>
<evidence type="ECO:0000313" key="10">
    <source>
        <dbReference type="Proteomes" id="UP000309038"/>
    </source>
</evidence>
<dbReference type="GO" id="GO:0005802">
    <property type="term" value="C:trans-Golgi network"/>
    <property type="evidence" value="ECO:0007669"/>
    <property type="project" value="TreeGrafter"/>
</dbReference>
<dbReference type="PANTHER" id="PTHR14042">
    <property type="entry name" value="DOPEY-RELATED"/>
    <property type="match status" value="1"/>
</dbReference>
<feature type="domain" description="DOP1-like middle TPR" evidence="8">
    <location>
        <begin position="313"/>
        <end position="487"/>
    </location>
</feature>
<keyword evidence="10" id="KW-1185">Reference proteome</keyword>
<dbReference type="InterPro" id="IPR040314">
    <property type="entry name" value="DOP1"/>
</dbReference>
<evidence type="ECO:0000259" key="7">
    <source>
        <dbReference type="Pfam" id="PF04118"/>
    </source>
</evidence>
<dbReference type="Proteomes" id="UP000309038">
    <property type="component" value="Unassembled WGS sequence"/>
</dbReference>
<dbReference type="Pfam" id="PF04118">
    <property type="entry name" value="Dopey_N"/>
    <property type="match status" value="1"/>
</dbReference>
<dbReference type="Pfam" id="PF24597">
    <property type="entry name" value="TPR_DOP1_M"/>
    <property type="match status" value="1"/>
</dbReference>
<gene>
    <name evidence="9" type="ORF">EW026_g5825</name>
</gene>
<dbReference type="GO" id="GO:0005829">
    <property type="term" value="C:cytosol"/>
    <property type="evidence" value="ECO:0007669"/>
    <property type="project" value="GOC"/>
</dbReference>
<dbReference type="InterPro" id="IPR056458">
    <property type="entry name" value="TPR_DOP1_M"/>
</dbReference>
<reference evidence="9 10" key="1">
    <citation type="submission" date="2019-02" db="EMBL/GenBank/DDBJ databases">
        <title>Genome sequencing of the rare red list fungi Phlebia centrifuga.</title>
        <authorList>
            <person name="Buettner E."/>
            <person name="Kellner H."/>
        </authorList>
    </citation>
    <scope>NUCLEOTIDE SEQUENCE [LARGE SCALE GENOMIC DNA]</scope>
    <source>
        <strain evidence="9 10">DSM 108282</strain>
    </source>
</reference>
<sequence>MYITSGPNSPAYANDPKYKKYTQQVEKCLNSFDNVHEWADFISFLKQLLKTLEAYKQFKEIPRKLIVAKRLSQCLNPALPTGVHQRALDVYTHIMEVLGSEGLQRDLALWSSGLFPFFEYAATSVKPTLLGLFDTHYLPLQGGLRPAMKAFILALLPGLEEETGEFFDKVLNLLDRLSGTVSPSFFLQNVWLIMLTSPSARGTSINYLSRRLPRLKADEDIASFVGRDIGLMTRAISAALEDDDSLVRRGALDILLQSLPLDNIAVKSAPAADREILMKAATSVVLRRDLALNRRLYSWVLGPDDNSQQQMTYLKTYALNLLTSTLKDEMLHPSAEYSPSRPFKIFISLLDKWEIGSLLTETLVFDAFKALRSSIKDGSDLGEDMVMTASTLYEAIEPHSLWKEFLNAVMADVLSEKGCSEGIVMVRHILVKYHTHDEEIETIHLPVVFAAILETLTFCLQHNPSRIPTASTLESFGLLQDIWKRIRIIHLKERPRLNVQDTGTPSDNGAYSFACTFYSNEKHSETLTTRKSSSMPLVTVFNDLITLSMSIAAALQDEQAESIATREAFIHALDIMAQLAQQLQLTSSEPLIISWNPAEWLSTVLGCIRSKTVNFSAVDIVVSTLTDHIYSDKFGQWCVTLVKL</sequence>
<dbReference type="InterPro" id="IPR007249">
    <property type="entry name" value="DOP1_N"/>
</dbReference>
<keyword evidence="3" id="KW-0653">Protein transport</keyword>
<organism evidence="9 10">
    <name type="scientific">Hermanssonia centrifuga</name>
    <dbReference type="NCBI Taxonomy" id="98765"/>
    <lineage>
        <taxon>Eukaryota</taxon>
        <taxon>Fungi</taxon>
        <taxon>Dikarya</taxon>
        <taxon>Basidiomycota</taxon>
        <taxon>Agaricomycotina</taxon>
        <taxon>Agaricomycetes</taxon>
        <taxon>Polyporales</taxon>
        <taxon>Meruliaceae</taxon>
        <taxon>Hermanssonia</taxon>
    </lineage>
</organism>
<keyword evidence="5" id="KW-0472">Membrane</keyword>
<comment type="subcellular location">
    <subcellularLocation>
        <location evidence="1">Golgi apparatus membrane</location>
        <topology evidence="1">Peripheral membrane protein</topology>
    </subcellularLocation>
</comment>
<name>A0A4S4KHC3_9APHY</name>
<keyword evidence="4" id="KW-0333">Golgi apparatus</keyword>
<dbReference type="GO" id="GO:0005768">
    <property type="term" value="C:endosome"/>
    <property type="evidence" value="ECO:0007669"/>
    <property type="project" value="TreeGrafter"/>
</dbReference>
<evidence type="ECO:0000256" key="2">
    <source>
        <dbReference type="ARBA" id="ARBA00022448"/>
    </source>
</evidence>
<dbReference type="GO" id="GO:0015031">
    <property type="term" value="P:protein transport"/>
    <property type="evidence" value="ECO:0007669"/>
    <property type="project" value="UniProtKB-KW"/>
</dbReference>
<dbReference type="PANTHER" id="PTHR14042:SF24">
    <property type="entry name" value="PROTEIN DOPEY-1 HOMOLOG"/>
    <property type="match status" value="1"/>
</dbReference>
<evidence type="ECO:0000256" key="5">
    <source>
        <dbReference type="ARBA" id="ARBA00023136"/>
    </source>
</evidence>
<dbReference type="GO" id="GO:0000139">
    <property type="term" value="C:Golgi membrane"/>
    <property type="evidence" value="ECO:0007669"/>
    <property type="project" value="UniProtKB-SubCell"/>
</dbReference>
<accession>A0A4S4KHC3</accession>
<comment type="similarity">
    <text evidence="6">Belongs to the DOP1 family.</text>
</comment>
<dbReference type="GO" id="GO:0006895">
    <property type="term" value="P:Golgi to endosome transport"/>
    <property type="evidence" value="ECO:0007669"/>
    <property type="project" value="InterPro"/>
</dbReference>
<keyword evidence="2" id="KW-0813">Transport</keyword>
<evidence type="ECO:0000259" key="8">
    <source>
        <dbReference type="Pfam" id="PF24597"/>
    </source>
</evidence>
<evidence type="ECO:0000256" key="3">
    <source>
        <dbReference type="ARBA" id="ARBA00022927"/>
    </source>
</evidence>
<proteinExistence type="inferred from homology"/>
<dbReference type="AlphaFoldDB" id="A0A4S4KHC3"/>
<comment type="caution">
    <text evidence="9">The sequence shown here is derived from an EMBL/GenBank/DDBJ whole genome shotgun (WGS) entry which is preliminary data.</text>
</comment>
<evidence type="ECO:0000256" key="6">
    <source>
        <dbReference type="ARBA" id="ARBA00046326"/>
    </source>
</evidence>
<evidence type="ECO:0000256" key="4">
    <source>
        <dbReference type="ARBA" id="ARBA00023034"/>
    </source>
</evidence>
<feature type="domain" description="DOP1 N-terminal" evidence="7">
    <location>
        <begin position="15"/>
        <end position="305"/>
    </location>
</feature>
<evidence type="ECO:0000256" key="1">
    <source>
        <dbReference type="ARBA" id="ARBA00004395"/>
    </source>
</evidence>